<dbReference type="Pfam" id="PF04564">
    <property type="entry name" value="U-box"/>
    <property type="match status" value="1"/>
</dbReference>
<keyword evidence="6" id="KW-0833">Ubl conjugation pathway</keyword>
<keyword evidence="11" id="KW-1185">Reference proteome</keyword>
<reference evidence="10 11" key="1">
    <citation type="journal article" date="2022" name="Nat. Plants">
        <title>Genomes of leafy and leafless Platanthera orchids illuminate the evolution of mycoheterotrophy.</title>
        <authorList>
            <person name="Li M.H."/>
            <person name="Liu K.W."/>
            <person name="Li Z."/>
            <person name="Lu H.C."/>
            <person name="Ye Q.L."/>
            <person name="Zhang D."/>
            <person name="Wang J.Y."/>
            <person name="Li Y.F."/>
            <person name="Zhong Z.M."/>
            <person name="Liu X."/>
            <person name="Yu X."/>
            <person name="Liu D.K."/>
            <person name="Tu X.D."/>
            <person name="Liu B."/>
            <person name="Hao Y."/>
            <person name="Liao X.Y."/>
            <person name="Jiang Y.T."/>
            <person name="Sun W.H."/>
            <person name="Chen J."/>
            <person name="Chen Y.Q."/>
            <person name="Ai Y."/>
            <person name="Zhai J.W."/>
            <person name="Wu S.S."/>
            <person name="Zhou Z."/>
            <person name="Hsiao Y.Y."/>
            <person name="Wu W.L."/>
            <person name="Chen Y.Y."/>
            <person name="Lin Y.F."/>
            <person name="Hsu J.L."/>
            <person name="Li C.Y."/>
            <person name="Wang Z.W."/>
            <person name="Zhao X."/>
            <person name="Zhong W.Y."/>
            <person name="Ma X.K."/>
            <person name="Ma L."/>
            <person name="Huang J."/>
            <person name="Chen G.Z."/>
            <person name="Huang M.Z."/>
            <person name="Huang L."/>
            <person name="Peng D.H."/>
            <person name="Luo Y.B."/>
            <person name="Zou S.Q."/>
            <person name="Chen S.P."/>
            <person name="Lan S."/>
            <person name="Tsai W.C."/>
            <person name="Van de Peer Y."/>
            <person name="Liu Z.J."/>
        </authorList>
    </citation>
    <scope>NUCLEOTIDE SEQUENCE [LARGE SCALE GENOMIC DNA]</scope>
    <source>
        <strain evidence="10">Lor287</strain>
    </source>
</reference>
<evidence type="ECO:0000256" key="7">
    <source>
        <dbReference type="PROSITE-ProRule" id="PRU00259"/>
    </source>
</evidence>
<dbReference type="EMBL" id="JBBWWQ010000011">
    <property type="protein sequence ID" value="KAK8936164.1"/>
    <property type="molecule type" value="Genomic_DNA"/>
</dbReference>
<dbReference type="InterPro" id="IPR000225">
    <property type="entry name" value="Armadillo"/>
</dbReference>
<dbReference type="InterPro" id="IPR045210">
    <property type="entry name" value="RING-Ubox_PUB"/>
</dbReference>
<dbReference type="InterPro" id="IPR057623">
    <property type="entry name" value="PUB12-19-like_N"/>
</dbReference>
<feature type="region of interest" description="Disordered" evidence="8">
    <location>
        <begin position="614"/>
        <end position="653"/>
    </location>
</feature>
<evidence type="ECO:0000313" key="11">
    <source>
        <dbReference type="Proteomes" id="UP001418222"/>
    </source>
</evidence>
<evidence type="ECO:0000256" key="5">
    <source>
        <dbReference type="ARBA" id="ARBA00022737"/>
    </source>
</evidence>
<feature type="domain" description="U-box" evidence="9">
    <location>
        <begin position="278"/>
        <end position="352"/>
    </location>
</feature>
<dbReference type="EC" id="2.3.2.27" evidence="3"/>
<feature type="compositionally biased region" description="Basic and acidic residues" evidence="8">
    <location>
        <begin position="626"/>
        <end position="635"/>
    </location>
</feature>
<dbReference type="Pfam" id="PF25598">
    <property type="entry name" value="ARM_PUB"/>
    <property type="match status" value="1"/>
</dbReference>
<dbReference type="SUPFAM" id="SSF48371">
    <property type="entry name" value="ARM repeat"/>
    <property type="match status" value="1"/>
</dbReference>
<proteinExistence type="predicted"/>
<dbReference type="Proteomes" id="UP001418222">
    <property type="component" value="Unassembled WGS sequence"/>
</dbReference>
<dbReference type="PANTHER" id="PTHR23315">
    <property type="entry name" value="U BOX DOMAIN-CONTAINING"/>
    <property type="match status" value="1"/>
</dbReference>
<dbReference type="InterPro" id="IPR011989">
    <property type="entry name" value="ARM-like"/>
</dbReference>
<dbReference type="GO" id="GO:0061630">
    <property type="term" value="F:ubiquitin protein ligase activity"/>
    <property type="evidence" value="ECO:0007669"/>
    <property type="project" value="UniProtKB-EC"/>
</dbReference>
<dbReference type="InterPro" id="IPR003613">
    <property type="entry name" value="Ubox_domain"/>
</dbReference>
<feature type="repeat" description="ARM" evidence="7">
    <location>
        <begin position="420"/>
        <end position="462"/>
    </location>
</feature>
<dbReference type="SMART" id="SM00185">
    <property type="entry name" value="ARM"/>
    <property type="match status" value="4"/>
</dbReference>
<evidence type="ECO:0000256" key="6">
    <source>
        <dbReference type="ARBA" id="ARBA00022786"/>
    </source>
</evidence>
<comment type="pathway">
    <text evidence="2">Protein modification; protein ubiquitination.</text>
</comment>
<accession>A0AAP0BDK2</accession>
<evidence type="ECO:0000313" key="10">
    <source>
        <dbReference type="EMBL" id="KAK8936164.1"/>
    </source>
</evidence>
<dbReference type="SMART" id="SM00504">
    <property type="entry name" value="Ubox"/>
    <property type="match status" value="1"/>
</dbReference>
<dbReference type="InterPro" id="IPR058678">
    <property type="entry name" value="ARM_PUB"/>
</dbReference>
<evidence type="ECO:0000256" key="8">
    <source>
        <dbReference type="SAM" id="MobiDB-lite"/>
    </source>
</evidence>
<dbReference type="PANTHER" id="PTHR23315:SF266">
    <property type="entry name" value="U-BOX DOMAIN-CONTAINING PROTEIN 17"/>
    <property type="match status" value="1"/>
</dbReference>
<sequence length="653" mass="72842">MTPVIVRGTRKLPPPAAFFTPSGLSDEALLRLLVSVSENLVAKYSGRSWSTWPQRRNARSLIRRIQILLLFFQFLRDCRKPIPILAVLCLKEFFIVVSRAKFLLDYCRQSGRLWLLLRNPMISGQFHDLGREISTLLDLLPLDELELFSDVREHVELLRRHVGNSLLHMNCREEEELRLHILSILKEFEEERLPESADLKNTFLHRIQIQNARDLDSEIEFLEEQIYNLDEFNDEIESATIASTIAVARYSRFVIFGVSEAEEAGKRKQSPPELNFISVPKDFCCPISLEIMSDPVVISTGQTYEYSSIAQWIAGGYRTCPNSGQTIKSTEFTPNSALRRLIFQWCAHMGFPCSEQRNTSRRAGPGATTKAVVKANRATTRILIGYLSAGDLNSKTAAAQELRKLAEIGRENREIIAEEGAIPVLCLLIRSRSQILQKNAIFALLNLSIHDPNKRMIMNKEGSLSSIVAVLRHGLTPESREVSAAVLFSLSVAYEHKKRVMEERGGVEALVWMLSRGSERGKKDAVMALFSLSTHQESWGRMVSSGAVEALVGALGDEMVAGEAAGALALLLRRRTVAGWVGWEAKAVVGLGRGNESGEHGWERERCGGAARDFQERWTGGGGGEGGKKNGEERGWCSGLMGPLLTSPHKTNE</sequence>
<evidence type="ECO:0000256" key="1">
    <source>
        <dbReference type="ARBA" id="ARBA00000900"/>
    </source>
</evidence>
<dbReference type="InterPro" id="IPR016024">
    <property type="entry name" value="ARM-type_fold"/>
</dbReference>
<dbReference type="AlphaFoldDB" id="A0AAP0BDK2"/>
<keyword evidence="4" id="KW-0808">Transferase</keyword>
<dbReference type="InterPro" id="IPR013083">
    <property type="entry name" value="Znf_RING/FYVE/PHD"/>
</dbReference>
<gene>
    <name evidence="10" type="primary">PUB17</name>
    <name evidence="10" type="ORF">KSP39_PZI013769</name>
</gene>
<dbReference type="FunFam" id="3.30.40.10:FF:000442">
    <property type="entry name" value="RING-type E3 ubiquitin transferase"/>
    <property type="match status" value="1"/>
</dbReference>
<dbReference type="PROSITE" id="PS50176">
    <property type="entry name" value="ARM_REPEAT"/>
    <property type="match status" value="1"/>
</dbReference>
<dbReference type="CDD" id="cd16664">
    <property type="entry name" value="RING-Ubox_PUB"/>
    <property type="match status" value="1"/>
</dbReference>
<dbReference type="GO" id="GO:0016567">
    <property type="term" value="P:protein ubiquitination"/>
    <property type="evidence" value="ECO:0007669"/>
    <property type="project" value="InterPro"/>
</dbReference>
<comment type="caution">
    <text evidence="10">The sequence shown here is derived from an EMBL/GenBank/DDBJ whole genome shotgun (WGS) entry which is preliminary data.</text>
</comment>
<evidence type="ECO:0000256" key="2">
    <source>
        <dbReference type="ARBA" id="ARBA00004906"/>
    </source>
</evidence>
<keyword evidence="5" id="KW-0677">Repeat</keyword>
<comment type="catalytic activity">
    <reaction evidence="1">
        <text>S-ubiquitinyl-[E2 ubiquitin-conjugating enzyme]-L-cysteine + [acceptor protein]-L-lysine = [E2 ubiquitin-conjugating enzyme]-L-cysteine + N(6)-ubiquitinyl-[acceptor protein]-L-lysine.</text>
        <dbReference type="EC" id="2.3.2.27"/>
    </reaction>
</comment>
<dbReference type="Gene3D" id="1.25.10.10">
    <property type="entry name" value="Leucine-rich Repeat Variant"/>
    <property type="match status" value="1"/>
</dbReference>
<evidence type="ECO:0000256" key="3">
    <source>
        <dbReference type="ARBA" id="ARBA00012483"/>
    </source>
</evidence>
<dbReference type="PROSITE" id="PS51698">
    <property type="entry name" value="U_BOX"/>
    <property type="match status" value="1"/>
</dbReference>
<name>A0AAP0BDK2_9ASPA</name>
<organism evidence="10 11">
    <name type="scientific">Platanthera zijinensis</name>
    <dbReference type="NCBI Taxonomy" id="2320716"/>
    <lineage>
        <taxon>Eukaryota</taxon>
        <taxon>Viridiplantae</taxon>
        <taxon>Streptophyta</taxon>
        <taxon>Embryophyta</taxon>
        <taxon>Tracheophyta</taxon>
        <taxon>Spermatophyta</taxon>
        <taxon>Magnoliopsida</taxon>
        <taxon>Liliopsida</taxon>
        <taxon>Asparagales</taxon>
        <taxon>Orchidaceae</taxon>
        <taxon>Orchidoideae</taxon>
        <taxon>Orchideae</taxon>
        <taxon>Orchidinae</taxon>
        <taxon>Platanthera</taxon>
    </lineage>
</organism>
<evidence type="ECO:0000259" key="9">
    <source>
        <dbReference type="PROSITE" id="PS51698"/>
    </source>
</evidence>
<dbReference type="Pfam" id="PF25368">
    <property type="entry name" value="PUB10_N"/>
    <property type="match status" value="1"/>
</dbReference>
<dbReference type="Gene3D" id="3.30.40.10">
    <property type="entry name" value="Zinc/RING finger domain, C3HC4 (zinc finger)"/>
    <property type="match status" value="1"/>
</dbReference>
<dbReference type="SUPFAM" id="SSF57850">
    <property type="entry name" value="RING/U-box"/>
    <property type="match status" value="1"/>
</dbReference>
<protein>
    <recommendedName>
        <fullName evidence="3">RING-type E3 ubiquitin transferase</fullName>
        <ecNumber evidence="3">2.3.2.27</ecNumber>
    </recommendedName>
</protein>
<evidence type="ECO:0000256" key="4">
    <source>
        <dbReference type="ARBA" id="ARBA00022679"/>
    </source>
</evidence>